<name>A0ACB9H9K2_CICIN</name>
<sequence>MTDTALEAFKGERKRNKYLINLIDSPRHVDFSSEVTVALRIIDGALAVVNSIEGGCTPTKIFLYQALWVIENANTVMGAYEDALLGDMKVYPENVNGTLAVSFGLHGWAFTLKTSVKTYTTKFGVDELEMANRLWITNRCMNDQKDLLWPMLSKISLTMKSEEKELTGKALVKRVRYRIENLYKGDMDGPYANATKNCNPDGLLILYVSKMIPTFDKGKLFSFGRVFSGHVSTNLKINVKDVPCGNTVVLLGFDKFITNKATITNKEETEVFPLCTMKFSVSPVVYVTESSDLLSLTTGLKSLTQSYPLVVCKTQESGEHIVAGVGKASRTVMSKSPNEHNRLYMEVTPMSHVFTIAIENGQIGLHDYLEVS</sequence>
<keyword evidence="2" id="KW-1185">Reference proteome</keyword>
<protein>
    <submittedName>
        <fullName evidence="1">Uncharacterized protein</fullName>
    </submittedName>
</protein>
<reference evidence="1 2" key="2">
    <citation type="journal article" date="2022" name="Mol. Ecol. Resour.">
        <title>The genomes of chicory, endive, great burdock and yacon provide insights into Asteraceae paleo-polyploidization history and plant inulin production.</title>
        <authorList>
            <person name="Fan W."/>
            <person name="Wang S."/>
            <person name="Wang H."/>
            <person name="Wang A."/>
            <person name="Jiang F."/>
            <person name="Liu H."/>
            <person name="Zhao H."/>
            <person name="Xu D."/>
            <person name="Zhang Y."/>
        </authorList>
    </citation>
    <scope>NUCLEOTIDE SEQUENCE [LARGE SCALE GENOMIC DNA]</scope>
    <source>
        <strain evidence="2">cv. Punajuju</strain>
        <tissue evidence="1">Leaves</tissue>
    </source>
</reference>
<gene>
    <name evidence="1" type="ORF">L2E82_06274</name>
</gene>
<accession>A0ACB9H9K2</accession>
<dbReference type="Proteomes" id="UP001055811">
    <property type="component" value="Linkage Group LG01"/>
</dbReference>
<evidence type="ECO:0000313" key="2">
    <source>
        <dbReference type="Proteomes" id="UP001055811"/>
    </source>
</evidence>
<evidence type="ECO:0000313" key="1">
    <source>
        <dbReference type="EMBL" id="KAI3792397.1"/>
    </source>
</evidence>
<comment type="caution">
    <text evidence="1">The sequence shown here is derived from an EMBL/GenBank/DDBJ whole genome shotgun (WGS) entry which is preliminary data.</text>
</comment>
<reference evidence="2" key="1">
    <citation type="journal article" date="2022" name="Mol. Ecol. Resour.">
        <title>The genomes of chicory, endive, great burdock and yacon provide insights into Asteraceae palaeo-polyploidization history and plant inulin production.</title>
        <authorList>
            <person name="Fan W."/>
            <person name="Wang S."/>
            <person name="Wang H."/>
            <person name="Wang A."/>
            <person name="Jiang F."/>
            <person name="Liu H."/>
            <person name="Zhao H."/>
            <person name="Xu D."/>
            <person name="Zhang Y."/>
        </authorList>
    </citation>
    <scope>NUCLEOTIDE SEQUENCE [LARGE SCALE GENOMIC DNA]</scope>
    <source>
        <strain evidence="2">cv. Punajuju</strain>
    </source>
</reference>
<organism evidence="1 2">
    <name type="scientific">Cichorium intybus</name>
    <name type="common">Chicory</name>
    <dbReference type="NCBI Taxonomy" id="13427"/>
    <lineage>
        <taxon>Eukaryota</taxon>
        <taxon>Viridiplantae</taxon>
        <taxon>Streptophyta</taxon>
        <taxon>Embryophyta</taxon>
        <taxon>Tracheophyta</taxon>
        <taxon>Spermatophyta</taxon>
        <taxon>Magnoliopsida</taxon>
        <taxon>eudicotyledons</taxon>
        <taxon>Gunneridae</taxon>
        <taxon>Pentapetalae</taxon>
        <taxon>asterids</taxon>
        <taxon>campanulids</taxon>
        <taxon>Asterales</taxon>
        <taxon>Asteraceae</taxon>
        <taxon>Cichorioideae</taxon>
        <taxon>Cichorieae</taxon>
        <taxon>Cichoriinae</taxon>
        <taxon>Cichorium</taxon>
    </lineage>
</organism>
<dbReference type="EMBL" id="CM042009">
    <property type="protein sequence ID" value="KAI3792397.1"/>
    <property type="molecule type" value="Genomic_DNA"/>
</dbReference>
<proteinExistence type="predicted"/>